<feature type="region of interest" description="Disordered" evidence="1">
    <location>
        <begin position="363"/>
        <end position="456"/>
    </location>
</feature>
<evidence type="ECO:0000313" key="3">
    <source>
        <dbReference type="Proteomes" id="UP001189429"/>
    </source>
</evidence>
<keyword evidence="3" id="KW-1185">Reference proteome</keyword>
<proteinExistence type="predicted"/>
<name>A0ABN9XBE9_9DINO</name>
<sequence length="784" mass="85450">MSADPLSEPNWLALYLRDWRHDHPLRATEPIVSGYTSEKPKKSAQRPWHYYTVKQPAGGVQAWLLVPFLVRAPASGGTPPPKGAESQAGLETRVKDGVLMEHYTNIHRIAALLESHPLVSTVTQHKVDKSLHPRRLDEDGRASKYHQSPWDLAATLAASGAKFTCGWSTNTIKDPLAAMWWPLAGGSATEENLVQAEAIFWDVAEAGRIWPPGFSAPTEPCHVAARPAMLPPSASASASGSGSEAPVASPAAASLSQPPAGDAARASALAPQAALASTSVPPPLPCATEPALARTSASAPPPQPLAARPLQLPLASAPAAAPASTSVPPPLACATEPAPVPLAGAPAAALGAPADATGVASALLPAPSGGAERQDNLADDQVGAEETAEVQGIDYTEDKDDSLSSGGEEQDVNAEPAPEQAPPAEPQHRVRRRSRSRPGPQRARDPASGGADGEVDLTVHVSAKKLERLSEDQKERLRQIVRASERQVHFGEHWQGRVSLRERMPREAPQLARARDERRALLLGELLEYADPIPDAPEFIAGIPSKNTMRFGANEDVVKAIASRKMHYMRLLTNKMDEDEWLTFVEEWPDLSPASGGWWVLQRDAWERLEQDFRLHDTRDYVKHILALHDGEARLVRAGWEPFPASGGSILQPCYWRYQFSRGWDTYSWLSTHKGNLTIQYLDWIMMKDGGETGLMRSDPAFGNWQIRSGQFITLAELFWFGKHLCSCYDIYRAYLSLPVWIQKRKHSTSQSAAGVLRRNAKALRHQEEGKYGLPSNPGKRGRR</sequence>
<dbReference type="Proteomes" id="UP001189429">
    <property type="component" value="Unassembled WGS sequence"/>
</dbReference>
<organism evidence="2 3">
    <name type="scientific">Prorocentrum cordatum</name>
    <dbReference type="NCBI Taxonomy" id="2364126"/>
    <lineage>
        <taxon>Eukaryota</taxon>
        <taxon>Sar</taxon>
        <taxon>Alveolata</taxon>
        <taxon>Dinophyceae</taxon>
        <taxon>Prorocentrales</taxon>
        <taxon>Prorocentraceae</taxon>
        <taxon>Prorocentrum</taxon>
    </lineage>
</organism>
<feature type="region of interest" description="Disordered" evidence="1">
    <location>
        <begin position="764"/>
        <end position="784"/>
    </location>
</feature>
<accession>A0ABN9XBE9</accession>
<evidence type="ECO:0000313" key="2">
    <source>
        <dbReference type="EMBL" id="CAK0896737.1"/>
    </source>
</evidence>
<evidence type="ECO:0000256" key="1">
    <source>
        <dbReference type="SAM" id="MobiDB-lite"/>
    </source>
</evidence>
<reference evidence="2" key="1">
    <citation type="submission" date="2023-10" db="EMBL/GenBank/DDBJ databases">
        <authorList>
            <person name="Chen Y."/>
            <person name="Shah S."/>
            <person name="Dougan E. K."/>
            <person name="Thang M."/>
            <person name="Chan C."/>
        </authorList>
    </citation>
    <scope>NUCLEOTIDE SEQUENCE [LARGE SCALE GENOMIC DNA]</scope>
</reference>
<feature type="region of interest" description="Disordered" evidence="1">
    <location>
        <begin position="230"/>
        <end position="307"/>
    </location>
</feature>
<dbReference type="EMBL" id="CAUYUJ010020231">
    <property type="protein sequence ID" value="CAK0896737.1"/>
    <property type="molecule type" value="Genomic_DNA"/>
</dbReference>
<protein>
    <submittedName>
        <fullName evidence="2">Uncharacterized protein</fullName>
    </submittedName>
</protein>
<gene>
    <name evidence="2" type="ORF">PCOR1329_LOCUS75113</name>
</gene>
<feature type="compositionally biased region" description="Low complexity" evidence="1">
    <location>
        <begin position="230"/>
        <end position="277"/>
    </location>
</feature>
<comment type="caution">
    <text evidence="2">The sequence shown here is derived from an EMBL/GenBank/DDBJ whole genome shotgun (WGS) entry which is preliminary data.</text>
</comment>